<dbReference type="RefSeq" id="WP_019686481.1">
    <property type="nucleotide sequence ID" value="NZ_CP036496.1"/>
</dbReference>
<name>A0A378XUG2_PAEPO</name>
<dbReference type="GeneID" id="93350084"/>
<organism evidence="1 2">
    <name type="scientific">Paenibacillus polymyxa</name>
    <name type="common">Bacillus polymyxa</name>
    <dbReference type="NCBI Taxonomy" id="1406"/>
    <lineage>
        <taxon>Bacteria</taxon>
        <taxon>Bacillati</taxon>
        <taxon>Bacillota</taxon>
        <taxon>Bacilli</taxon>
        <taxon>Bacillales</taxon>
        <taxon>Paenibacillaceae</taxon>
        <taxon>Paenibacillus</taxon>
    </lineage>
</organism>
<dbReference type="Proteomes" id="UP000254400">
    <property type="component" value="Unassembled WGS sequence"/>
</dbReference>
<evidence type="ECO:0000313" key="1">
    <source>
        <dbReference type="EMBL" id="SUA67437.1"/>
    </source>
</evidence>
<gene>
    <name evidence="1" type="ORF">NCTC10343_01288</name>
</gene>
<proteinExistence type="predicted"/>
<reference evidence="1 2" key="1">
    <citation type="submission" date="2018-06" db="EMBL/GenBank/DDBJ databases">
        <authorList>
            <consortium name="Pathogen Informatics"/>
            <person name="Doyle S."/>
        </authorList>
    </citation>
    <scope>NUCLEOTIDE SEQUENCE [LARGE SCALE GENOMIC DNA]</scope>
    <source>
        <strain evidence="1 2">NCTC10343</strain>
    </source>
</reference>
<dbReference type="AlphaFoldDB" id="A0A378XUG2"/>
<accession>A0A378XUG2</accession>
<dbReference type="EMBL" id="UGSC01000001">
    <property type="protein sequence ID" value="SUA67437.1"/>
    <property type="molecule type" value="Genomic_DNA"/>
</dbReference>
<evidence type="ECO:0000313" key="2">
    <source>
        <dbReference type="Proteomes" id="UP000254400"/>
    </source>
</evidence>
<sequence length="83" mass="9328">MAQNYAYLDQYGILHLHDEEHAKQHGKHVATELQADESGYPVVEGNGVVYYSNEDAAYIKGNRKDGQRISTPAVIKQLVDQLK</sequence>
<protein>
    <submittedName>
        <fullName evidence="1">Uncharacterized protein</fullName>
    </submittedName>
</protein>